<accession>A0AAV7TU63</accession>
<dbReference type="Proteomes" id="UP001066276">
    <property type="component" value="Chromosome 3_2"/>
</dbReference>
<sequence>MHIQPIEKTQSAVQALIGRLDLLETGLSVKTHEGWWRYTRATPLLPGQPNEPERFLRQLQLSVTKEAGQSVTCGRNQQLTLAAPGSALPAARPLLGRIRGGGTLFTESMGDGRTLIPPAGIMKKASTRNTEDISKQNKKCNM</sequence>
<dbReference type="AlphaFoldDB" id="A0AAV7TU63"/>
<gene>
    <name evidence="1" type="ORF">NDU88_004449</name>
</gene>
<comment type="caution">
    <text evidence="1">The sequence shown here is derived from an EMBL/GenBank/DDBJ whole genome shotgun (WGS) entry which is preliminary data.</text>
</comment>
<evidence type="ECO:0000313" key="1">
    <source>
        <dbReference type="EMBL" id="KAJ1179213.1"/>
    </source>
</evidence>
<protein>
    <submittedName>
        <fullName evidence="1">Uncharacterized protein</fullName>
    </submittedName>
</protein>
<dbReference type="EMBL" id="JANPWB010000006">
    <property type="protein sequence ID" value="KAJ1179213.1"/>
    <property type="molecule type" value="Genomic_DNA"/>
</dbReference>
<evidence type="ECO:0000313" key="2">
    <source>
        <dbReference type="Proteomes" id="UP001066276"/>
    </source>
</evidence>
<name>A0AAV7TU63_PLEWA</name>
<proteinExistence type="predicted"/>
<organism evidence="1 2">
    <name type="scientific">Pleurodeles waltl</name>
    <name type="common">Iberian ribbed newt</name>
    <dbReference type="NCBI Taxonomy" id="8319"/>
    <lineage>
        <taxon>Eukaryota</taxon>
        <taxon>Metazoa</taxon>
        <taxon>Chordata</taxon>
        <taxon>Craniata</taxon>
        <taxon>Vertebrata</taxon>
        <taxon>Euteleostomi</taxon>
        <taxon>Amphibia</taxon>
        <taxon>Batrachia</taxon>
        <taxon>Caudata</taxon>
        <taxon>Salamandroidea</taxon>
        <taxon>Salamandridae</taxon>
        <taxon>Pleurodelinae</taxon>
        <taxon>Pleurodeles</taxon>
    </lineage>
</organism>
<reference evidence="1" key="1">
    <citation type="journal article" date="2022" name="bioRxiv">
        <title>Sequencing and chromosome-scale assembly of the giantPleurodeles waltlgenome.</title>
        <authorList>
            <person name="Brown T."/>
            <person name="Elewa A."/>
            <person name="Iarovenko S."/>
            <person name="Subramanian E."/>
            <person name="Araus A.J."/>
            <person name="Petzold A."/>
            <person name="Susuki M."/>
            <person name="Suzuki K.-i.T."/>
            <person name="Hayashi T."/>
            <person name="Toyoda A."/>
            <person name="Oliveira C."/>
            <person name="Osipova E."/>
            <person name="Leigh N.D."/>
            <person name="Simon A."/>
            <person name="Yun M.H."/>
        </authorList>
    </citation>
    <scope>NUCLEOTIDE SEQUENCE</scope>
    <source>
        <strain evidence="1">20211129_DDA</strain>
        <tissue evidence="1">Liver</tissue>
    </source>
</reference>
<keyword evidence="2" id="KW-1185">Reference proteome</keyword>